<dbReference type="PANTHER" id="PTHR15907">
    <property type="entry name" value="DUF614 FAMILY PROTEIN-RELATED"/>
    <property type="match status" value="1"/>
</dbReference>
<organism evidence="2 3">
    <name type="scientific">Vitis vinifera</name>
    <name type="common">Grape</name>
    <dbReference type="NCBI Taxonomy" id="29760"/>
    <lineage>
        <taxon>Eukaryota</taxon>
        <taxon>Viridiplantae</taxon>
        <taxon>Streptophyta</taxon>
        <taxon>Embryophyta</taxon>
        <taxon>Tracheophyta</taxon>
        <taxon>Spermatophyta</taxon>
        <taxon>Magnoliopsida</taxon>
        <taxon>eudicotyledons</taxon>
        <taxon>Gunneridae</taxon>
        <taxon>Pentapetalae</taxon>
        <taxon>rosids</taxon>
        <taxon>Vitales</taxon>
        <taxon>Vitaceae</taxon>
        <taxon>Viteae</taxon>
        <taxon>Vitis</taxon>
    </lineage>
</organism>
<dbReference type="NCBIfam" id="TIGR01571">
    <property type="entry name" value="A_thal_Cys_rich"/>
    <property type="match status" value="2"/>
</dbReference>
<evidence type="ECO:0008006" key="4">
    <source>
        <dbReference type="Google" id="ProtNLM"/>
    </source>
</evidence>
<keyword evidence="1" id="KW-0812">Transmembrane</keyword>
<protein>
    <recommendedName>
        <fullName evidence="4">Protein plant cadmium resistance 2</fullName>
    </recommendedName>
</protein>
<dbReference type="HOGENOM" id="CLU_1009772_0_0_1"/>
<keyword evidence="1" id="KW-0472">Membrane</keyword>
<sequence>MYQNDYQKFSASPPPSAPPYTSIQPEVATGIPIISTGNLQPGTEVPWSTCLCGCCSDVSNCCITCWCPCITFGRIAEIVDKGAVSCCASCAVYAALACCACLFSCSYRTKLRKQFMLKGCSCGDCLVHCCCETCSLCQEYRELTHRGFDMSLGCLTMWCPCVTFGQIAEIVDRGNTSCFVAATLYAIVGLSKWGFCLSCFYRTKMRKQFMLEKSPCDDCLVHWFCEPCALCQEHRELKIRGFNPSIGWHANMDNQQGVEVAPKVEEGMNHIKKIIT</sequence>
<proteinExistence type="predicted"/>
<dbReference type="Pfam" id="PF04749">
    <property type="entry name" value="PLAC8"/>
    <property type="match status" value="2"/>
</dbReference>
<gene>
    <name evidence="2" type="ordered locus">VIT_01s0011g05420</name>
</gene>
<feature type="transmembrane region" description="Helical" evidence="1">
    <location>
        <begin position="91"/>
        <end position="109"/>
    </location>
</feature>
<reference evidence="3" key="1">
    <citation type="journal article" date="2007" name="Nature">
        <title>The grapevine genome sequence suggests ancestral hexaploidization in major angiosperm phyla.</title>
        <authorList>
            <consortium name="The French-Italian Public Consortium for Grapevine Genome Characterization."/>
            <person name="Jaillon O."/>
            <person name="Aury J.-M."/>
            <person name="Noel B."/>
            <person name="Policriti A."/>
            <person name="Clepet C."/>
            <person name="Casagrande A."/>
            <person name="Choisne N."/>
            <person name="Aubourg S."/>
            <person name="Vitulo N."/>
            <person name="Jubin C."/>
            <person name="Vezzi A."/>
            <person name="Legeai F."/>
            <person name="Hugueney P."/>
            <person name="Dasilva C."/>
            <person name="Horner D."/>
            <person name="Mica E."/>
            <person name="Jublot D."/>
            <person name="Poulain J."/>
            <person name="Bruyere C."/>
            <person name="Billault A."/>
            <person name="Segurens B."/>
            <person name="Gouyvenoux M."/>
            <person name="Ugarte E."/>
            <person name="Cattonaro F."/>
            <person name="Anthouard V."/>
            <person name="Vico V."/>
            <person name="Del Fabbro C."/>
            <person name="Alaux M."/>
            <person name="Di Gaspero G."/>
            <person name="Dumas V."/>
            <person name="Felice N."/>
            <person name="Paillard S."/>
            <person name="Juman I."/>
            <person name="Moroldo M."/>
            <person name="Scalabrin S."/>
            <person name="Canaguier A."/>
            <person name="Le Clainche I."/>
            <person name="Malacrida G."/>
            <person name="Durand E."/>
            <person name="Pesole G."/>
            <person name="Laucou V."/>
            <person name="Chatelet P."/>
            <person name="Merdinoglu D."/>
            <person name="Delledonne M."/>
            <person name="Pezzotti M."/>
            <person name="Lecharny A."/>
            <person name="Scarpelli C."/>
            <person name="Artiguenave F."/>
            <person name="Pe M.E."/>
            <person name="Valle G."/>
            <person name="Morgante M."/>
            <person name="Caboche M."/>
            <person name="Adam-Blondon A.-F."/>
            <person name="Weissenbach J."/>
            <person name="Quetier F."/>
            <person name="Wincker P."/>
        </authorList>
    </citation>
    <scope>NUCLEOTIDE SEQUENCE [LARGE SCALE GENOMIC DNA]</scope>
    <source>
        <strain evidence="3">cv. Pinot noir / PN40024</strain>
    </source>
</reference>
<name>F6HFF3_VITVI</name>
<accession>F6HFF3</accession>
<dbReference type="InterPro" id="IPR006461">
    <property type="entry name" value="PLAC_motif_containing"/>
</dbReference>
<dbReference type="AlphaFoldDB" id="F6HFF3"/>
<feature type="transmembrane region" description="Helical" evidence="1">
    <location>
        <begin position="179"/>
        <end position="201"/>
    </location>
</feature>
<dbReference type="eggNOG" id="ENOG502S7UD">
    <property type="taxonomic scope" value="Eukaryota"/>
</dbReference>
<dbReference type="Proteomes" id="UP000009183">
    <property type="component" value="Chromosome 1"/>
</dbReference>
<dbReference type="EMBL" id="FN595752">
    <property type="protein sequence ID" value="CCB50802.1"/>
    <property type="molecule type" value="Genomic_DNA"/>
</dbReference>
<evidence type="ECO:0000256" key="1">
    <source>
        <dbReference type="SAM" id="Phobius"/>
    </source>
</evidence>
<keyword evidence="3" id="KW-1185">Reference proteome</keyword>
<keyword evidence="1" id="KW-1133">Transmembrane helix</keyword>
<evidence type="ECO:0000313" key="3">
    <source>
        <dbReference type="Proteomes" id="UP000009183"/>
    </source>
</evidence>
<dbReference type="STRING" id="29760.F6HFF3"/>
<dbReference type="InParanoid" id="F6HFF3"/>
<dbReference type="ExpressionAtlas" id="F6HFF3">
    <property type="expression patterns" value="baseline and differential"/>
</dbReference>
<dbReference type="PaxDb" id="29760-VIT_01s0011g05420.t01"/>
<evidence type="ECO:0000313" key="2">
    <source>
        <dbReference type="EMBL" id="CCB50802.1"/>
    </source>
</evidence>